<reference evidence="6" key="1">
    <citation type="submission" date="2010-06" db="EMBL/GenBank/DDBJ databases">
        <authorList>
            <person name="Jiang H."/>
            <person name="Abraham K."/>
            <person name="Ali S."/>
            <person name="Alsbrooks S.L."/>
            <person name="Anim B.N."/>
            <person name="Anosike U.S."/>
            <person name="Attaway T."/>
            <person name="Bandaranaike D.P."/>
            <person name="Battles P.K."/>
            <person name="Bell S.N."/>
            <person name="Bell A.V."/>
            <person name="Beltran B."/>
            <person name="Bickham C."/>
            <person name="Bustamante Y."/>
            <person name="Caleb T."/>
            <person name="Canada A."/>
            <person name="Cardenas V."/>
            <person name="Carter K."/>
            <person name="Chacko J."/>
            <person name="Chandrabose M.N."/>
            <person name="Chavez D."/>
            <person name="Chavez A."/>
            <person name="Chen L."/>
            <person name="Chu H.-S."/>
            <person name="Claassen K.J."/>
            <person name="Cockrell R."/>
            <person name="Collins M."/>
            <person name="Cooper J.A."/>
            <person name="Cree A."/>
            <person name="Curry S.M."/>
            <person name="Da Y."/>
            <person name="Dao M.D."/>
            <person name="Das B."/>
            <person name="Davila M.-L."/>
            <person name="Davy-Carroll L."/>
            <person name="Denson S."/>
            <person name="Dinh H."/>
            <person name="Ebong V.E."/>
            <person name="Edwards J.R."/>
            <person name="Egan A."/>
            <person name="El-Daye J."/>
            <person name="Escobedo L."/>
            <person name="Fernandez S."/>
            <person name="Fernando P.R."/>
            <person name="Flagg N."/>
            <person name="Forbes L.D."/>
            <person name="Fowler R.G."/>
            <person name="Fu Q."/>
            <person name="Gabisi R.A."/>
            <person name="Ganer J."/>
            <person name="Garbino Pronczuk A."/>
            <person name="Garcia R.M."/>
            <person name="Garner T."/>
            <person name="Garrett T.E."/>
            <person name="Gonzalez D.A."/>
            <person name="Hamid H."/>
            <person name="Hawkins E.S."/>
            <person name="Hirani K."/>
            <person name="Hogues M.E."/>
            <person name="Hollins B."/>
            <person name="Hsiao C.-H."/>
            <person name="Jabil R."/>
            <person name="James M.L."/>
            <person name="Jhangiani S.N."/>
            <person name="Johnson B."/>
            <person name="Johnson Q."/>
            <person name="Joshi V."/>
            <person name="Kalu J.B."/>
            <person name="Kam C."/>
            <person name="Kashfia A."/>
            <person name="Keebler J."/>
            <person name="Kisamo H."/>
            <person name="Kovar C.L."/>
            <person name="Lago L.A."/>
            <person name="Lai C.-Y."/>
            <person name="Laidlaw J."/>
            <person name="Lara F."/>
            <person name="Le T.-K."/>
            <person name="Lee S.L."/>
            <person name="Legall F.H."/>
            <person name="Lemon S.J."/>
            <person name="Lewis L.R."/>
            <person name="Li B."/>
            <person name="Liu Y."/>
            <person name="Liu Y.-S."/>
            <person name="Lopez J."/>
            <person name="Lozado R.J."/>
            <person name="Lu J."/>
            <person name="Madu R.C."/>
            <person name="Maheshwari M."/>
            <person name="Maheshwari R."/>
            <person name="Malloy K."/>
            <person name="Martinez E."/>
            <person name="Mathew T."/>
            <person name="Mercado I.C."/>
            <person name="Mercado C."/>
            <person name="Meyer B."/>
            <person name="Montgomery K."/>
            <person name="Morgan M.B."/>
            <person name="Munidasa M."/>
            <person name="Nazareth L.V."/>
            <person name="Nelson J."/>
            <person name="Ng B.M."/>
            <person name="Nguyen N.B."/>
            <person name="Nguyen P.Q."/>
            <person name="Nguyen T."/>
            <person name="Obregon M."/>
            <person name="Okwuonu G.O."/>
            <person name="Onwere C.G."/>
            <person name="Orozco G."/>
            <person name="Parra A."/>
            <person name="Patel S."/>
            <person name="Patil S."/>
            <person name="Perez A."/>
            <person name="Perez Y."/>
            <person name="Pham C."/>
            <person name="Primus E.L."/>
            <person name="Pu L.-L."/>
            <person name="Puazo M."/>
            <person name="Qin X."/>
            <person name="Quiroz J.B."/>
            <person name="Reese J."/>
            <person name="Richards S."/>
            <person name="Rives C.M."/>
            <person name="Robberts R."/>
            <person name="Ruiz S.J."/>
            <person name="Ruiz M.J."/>
            <person name="Santibanez J."/>
            <person name="Schneider B.W."/>
            <person name="Sisson I."/>
            <person name="Smith M."/>
            <person name="Sodergren E."/>
            <person name="Song X.-Z."/>
            <person name="Song B.B."/>
            <person name="Summersgill H."/>
            <person name="Thelus R."/>
            <person name="Thornton R.D."/>
            <person name="Trejos Z.Y."/>
            <person name="Usmani K."/>
            <person name="Vattathil S."/>
            <person name="Villasana D."/>
            <person name="Walker D.L."/>
            <person name="Wang S."/>
            <person name="Wang K."/>
            <person name="White C.S."/>
            <person name="Williams A.C."/>
            <person name="Williamson J."/>
            <person name="Wilson K."/>
            <person name="Woghiren I.O."/>
            <person name="Woodworth J.R."/>
            <person name="Worley K.C."/>
            <person name="Wright R.A."/>
            <person name="Wu W."/>
            <person name="Young L."/>
            <person name="Zhang L."/>
            <person name="Zhang J."/>
            <person name="Zhu Y."/>
            <person name="Muzny D.M."/>
            <person name="Weinstock G."/>
            <person name="Gibbs R.A."/>
        </authorList>
    </citation>
    <scope>NUCLEOTIDE SEQUENCE [LARGE SCALE GENOMIC DNA]</scope>
    <source>
        <strain evidence="6">LSR1</strain>
    </source>
</reference>
<sequence length="295" mass="33981">MSKGERDFNSKLIEAIEGYVCLYDYKNKDYRNRDNVDLARENVSKEVGRTAKECKESWRNLRIVYTRAIKKPPSGSGVNNKNKTWYLSENMSFLKPYINITLDKSLPGNLPPPPNNEEFQEFEEENPTEINRSQYICNDIENPTYDVSSCSISADTTKTTSQYAMGPPKKKKKTQVDTADDCIINYIQSKSNKPPNEDNAKKLFLLSLLPDLEEMSTVQFRAFRRDVGNLIDRTLGQPPIPYLTSNNYQTTLQHHSDSSSYDGHSHTSEQNSSEIDHPNMLYQELQPYLLRRPEN</sequence>
<comment type="subcellular location">
    <subcellularLocation>
        <location evidence="1">Nucleus</location>
    </subcellularLocation>
</comment>
<evidence type="ECO:0000313" key="6">
    <source>
        <dbReference type="Proteomes" id="UP000007819"/>
    </source>
</evidence>
<dbReference type="GO" id="GO:0006357">
    <property type="term" value="P:regulation of transcription by RNA polymerase II"/>
    <property type="evidence" value="ECO:0007669"/>
    <property type="project" value="TreeGrafter"/>
</dbReference>
<feature type="domain" description="BESS" evidence="4">
    <location>
        <begin position="198"/>
        <end position="237"/>
    </location>
</feature>
<dbReference type="PROSITE" id="PS51031">
    <property type="entry name" value="BESS"/>
    <property type="match status" value="1"/>
</dbReference>
<proteinExistence type="predicted"/>
<evidence type="ECO:0000259" key="3">
    <source>
        <dbReference type="PROSITE" id="PS51029"/>
    </source>
</evidence>
<dbReference type="GO" id="GO:0005634">
    <property type="term" value="C:nucleus"/>
    <property type="evidence" value="ECO:0007669"/>
    <property type="project" value="UniProtKB-SubCell"/>
</dbReference>
<dbReference type="PROSITE" id="PS51029">
    <property type="entry name" value="MADF"/>
    <property type="match status" value="1"/>
</dbReference>
<feature type="region of interest" description="Disordered" evidence="2">
    <location>
        <begin position="252"/>
        <end position="280"/>
    </location>
</feature>
<evidence type="ECO:0000256" key="1">
    <source>
        <dbReference type="PROSITE-ProRule" id="PRU00371"/>
    </source>
</evidence>
<dbReference type="InterPro" id="IPR039353">
    <property type="entry name" value="TF_Adf1"/>
</dbReference>
<dbReference type="EnsemblMetazoa" id="XM_029485809.1">
    <property type="protein sequence ID" value="XP_029341669.1"/>
    <property type="gene ID" value="LOC115033410"/>
</dbReference>
<accession>A0A8R2JLT5</accession>
<dbReference type="Pfam" id="PF10545">
    <property type="entry name" value="MADF_DNA_bdg"/>
    <property type="match status" value="1"/>
</dbReference>
<name>A0A8R2JLT5_ACYPI</name>
<dbReference type="InterPro" id="IPR006578">
    <property type="entry name" value="MADF-dom"/>
</dbReference>
<protein>
    <recommendedName>
        <fullName evidence="7">MADF domain-containing protein</fullName>
    </recommendedName>
</protein>
<dbReference type="PANTHER" id="PTHR12243">
    <property type="entry name" value="MADF DOMAIN TRANSCRIPTION FACTOR"/>
    <property type="match status" value="1"/>
</dbReference>
<dbReference type="AlphaFoldDB" id="A0A8R2JLT5"/>
<dbReference type="SMART" id="SM00595">
    <property type="entry name" value="MADF"/>
    <property type="match status" value="1"/>
</dbReference>
<keyword evidence="1" id="KW-0539">Nucleus</keyword>
<dbReference type="RefSeq" id="XP_029341669.1">
    <property type="nucleotide sequence ID" value="XM_029485809.1"/>
</dbReference>
<dbReference type="GO" id="GO:0003677">
    <property type="term" value="F:DNA binding"/>
    <property type="evidence" value="ECO:0007669"/>
    <property type="project" value="InterPro"/>
</dbReference>
<evidence type="ECO:0000313" key="5">
    <source>
        <dbReference type="EnsemblMetazoa" id="XP_029341669.1"/>
    </source>
</evidence>
<keyword evidence="6" id="KW-1185">Reference proteome</keyword>
<dbReference type="GO" id="GO:0005667">
    <property type="term" value="C:transcription regulator complex"/>
    <property type="evidence" value="ECO:0007669"/>
    <property type="project" value="TreeGrafter"/>
</dbReference>
<dbReference type="Proteomes" id="UP000007819">
    <property type="component" value="Chromosome X"/>
</dbReference>
<dbReference type="OrthoDB" id="6147983at2759"/>
<dbReference type="GeneID" id="115033410"/>
<evidence type="ECO:0000256" key="2">
    <source>
        <dbReference type="SAM" id="MobiDB-lite"/>
    </source>
</evidence>
<dbReference type="InterPro" id="IPR004210">
    <property type="entry name" value="BESS_motif"/>
</dbReference>
<dbReference type="KEGG" id="api:115033410"/>
<reference evidence="5" key="2">
    <citation type="submission" date="2022-06" db="UniProtKB">
        <authorList>
            <consortium name="EnsemblMetazoa"/>
        </authorList>
    </citation>
    <scope>IDENTIFICATION</scope>
</reference>
<evidence type="ECO:0008006" key="7">
    <source>
        <dbReference type="Google" id="ProtNLM"/>
    </source>
</evidence>
<organism evidence="5 6">
    <name type="scientific">Acyrthosiphon pisum</name>
    <name type="common">Pea aphid</name>
    <dbReference type="NCBI Taxonomy" id="7029"/>
    <lineage>
        <taxon>Eukaryota</taxon>
        <taxon>Metazoa</taxon>
        <taxon>Ecdysozoa</taxon>
        <taxon>Arthropoda</taxon>
        <taxon>Hexapoda</taxon>
        <taxon>Insecta</taxon>
        <taxon>Pterygota</taxon>
        <taxon>Neoptera</taxon>
        <taxon>Paraneoptera</taxon>
        <taxon>Hemiptera</taxon>
        <taxon>Sternorrhyncha</taxon>
        <taxon>Aphidomorpha</taxon>
        <taxon>Aphidoidea</taxon>
        <taxon>Aphididae</taxon>
        <taxon>Macrosiphini</taxon>
        <taxon>Acyrthosiphon</taxon>
    </lineage>
</organism>
<evidence type="ECO:0000259" key="4">
    <source>
        <dbReference type="PROSITE" id="PS51031"/>
    </source>
</evidence>
<feature type="domain" description="MADF" evidence="3">
    <location>
        <begin position="11"/>
        <end position="99"/>
    </location>
</feature>
<dbReference type="PANTHER" id="PTHR12243:SF60">
    <property type="entry name" value="SI:CH211-15D5.12-RELATED"/>
    <property type="match status" value="1"/>
</dbReference>